<keyword evidence="6" id="KW-0472">Membrane</keyword>
<organism evidence="8 9">
    <name type="scientific">Flavobacterium collinsii</name>
    <dbReference type="NCBI Taxonomy" id="1114861"/>
    <lineage>
        <taxon>Bacteria</taxon>
        <taxon>Pseudomonadati</taxon>
        <taxon>Bacteroidota</taxon>
        <taxon>Flavobacteriia</taxon>
        <taxon>Flavobacteriales</taxon>
        <taxon>Flavobacteriaceae</taxon>
        <taxon>Flavobacterium</taxon>
    </lineage>
</organism>
<dbReference type="PRINTS" id="PR00344">
    <property type="entry name" value="BCTRLSENSOR"/>
</dbReference>
<feature type="transmembrane region" description="Helical" evidence="6">
    <location>
        <begin position="23"/>
        <end position="44"/>
    </location>
</feature>
<dbReference type="InterPro" id="IPR005467">
    <property type="entry name" value="His_kinase_dom"/>
</dbReference>
<keyword evidence="5" id="KW-0418">Kinase</keyword>
<dbReference type="CDD" id="cd00082">
    <property type="entry name" value="HisKA"/>
    <property type="match status" value="1"/>
</dbReference>
<dbReference type="InterPro" id="IPR003661">
    <property type="entry name" value="HisK_dim/P_dom"/>
</dbReference>
<evidence type="ECO:0000313" key="9">
    <source>
        <dbReference type="Proteomes" id="UP000474567"/>
    </source>
</evidence>
<dbReference type="Pfam" id="PF00512">
    <property type="entry name" value="HisKA"/>
    <property type="match status" value="1"/>
</dbReference>
<comment type="catalytic activity">
    <reaction evidence="1">
        <text>ATP + protein L-histidine = ADP + protein N-phospho-L-histidine.</text>
        <dbReference type="EC" id="2.7.13.3"/>
    </reaction>
</comment>
<evidence type="ECO:0000256" key="3">
    <source>
        <dbReference type="ARBA" id="ARBA00022553"/>
    </source>
</evidence>
<dbReference type="Pfam" id="PF02518">
    <property type="entry name" value="HATPase_c"/>
    <property type="match status" value="1"/>
</dbReference>
<accession>A0ABM8KM20</accession>
<keyword evidence="3" id="KW-0597">Phosphoprotein</keyword>
<dbReference type="PROSITE" id="PS50109">
    <property type="entry name" value="HIS_KIN"/>
    <property type="match status" value="1"/>
</dbReference>
<dbReference type="InterPro" id="IPR004358">
    <property type="entry name" value="Sig_transdc_His_kin-like_C"/>
</dbReference>
<feature type="domain" description="Histidine kinase" evidence="7">
    <location>
        <begin position="361"/>
        <end position="582"/>
    </location>
</feature>
<dbReference type="Gene3D" id="3.30.565.10">
    <property type="entry name" value="Histidine kinase-like ATPase, C-terminal domain"/>
    <property type="match status" value="1"/>
</dbReference>
<dbReference type="Proteomes" id="UP000474567">
    <property type="component" value="Unassembled WGS sequence"/>
</dbReference>
<feature type="transmembrane region" description="Helical" evidence="6">
    <location>
        <begin position="311"/>
        <end position="330"/>
    </location>
</feature>
<evidence type="ECO:0000259" key="7">
    <source>
        <dbReference type="PROSITE" id="PS50109"/>
    </source>
</evidence>
<dbReference type="PANTHER" id="PTHR43047:SF72">
    <property type="entry name" value="OSMOSENSING HISTIDINE PROTEIN KINASE SLN1"/>
    <property type="match status" value="1"/>
</dbReference>
<evidence type="ECO:0000313" key="8">
    <source>
        <dbReference type="EMBL" id="CAA9200436.1"/>
    </source>
</evidence>
<evidence type="ECO:0000256" key="4">
    <source>
        <dbReference type="ARBA" id="ARBA00022679"/>
    </source>
</evidence>
<dbReference type="PANTHER" id="PTHR43047">
    <property type="entry name" value="TWO-COMPONENT HISTIDINE PROTEIN KINASE"/>
    <property type="match status" value="1"/>
</dbReference>
<name>A0ABM8KM20_9FLAO</name>
<evidence type="ECO:0000256" key="6">
    <source>
        <dbReference type="SAM" id="Phobius"/>
    </source>
</evidence>
<dbReference type="EC" id="2.7.13.3" evidence="2"/>
<dbReference type="EMBL" id="CADCST010000101">
    <property type="protein sequence ID" value="CAA9200436.1"/>
    <property type="molecule type" value="Genomic_DNA"/>
</dbReference>
<dbReference type="InterPro" id="IPR036097">
    <property type="entry name" value="HisK_dim/P_sf"/>
</dbReference>
<reference evidence="8 9" key="1">
    <citation type="submission" date="2020-02" db="EMBL/GenBank/DDBJ databases">
        <authorList>
            <person name="Criscuolo A."/>
        </authorList>
    </citation>
    <scope>NUCLEOTIDE SEQUENCE [LARGE SCALE GENOMIC DNA]</scope>
    <source>
        <strain evidence="8">CECT7796</strain>
    </source>
</reference>
<dbReference type="InterPro" id="IPR003594">
    <property type="entry name" value="HATPase_dom"/>
</dbReference>
<evidence type="ECO:0000256" key="2">
    <source>
        <dbReference type="ARBA" id="ARBA00012438"/>
    </source>
</evidence>
<gene>
    <name evidence="8" type="primary">sasA_17</name>
    <name evidence="8" type="ORF">FLACOL7796_03247</name>
</gene>
<comment type="caution">
    <text evidence="8">The sequence shown here is derived from an EMBL/GenBank/DDBJ whole genome shotgun (WGS) entry which is preliminary data.</text>
</comment>
<dbReference type="Gene3D" id="1.10.287.130">
    <property type="match status" value="1"/>
</dbReference>
<keyword evidence="6" id="KW-1133">Transmembrane helix</keyword>
<keyword evidence="4 8" id="KW-0808">Transferase</keyword>
<protein>
    <recommendedName>
        <fullName evidence="2">histidine kinase</fullName>
        <ecNumber evidence="2">2.7.13.3</ecNumber>
    </recommendedName>
</protein>
<proteinExistence type="predicted"/>
<dbReference type="GO" id="GO:0016740">
    <property type="term" value="F:transferase activity"/>
    <property type="evidence" value="ECO:0007669"/>
    <property type="project" value="UniProtKB-KW"/>
</dbReference>
<dbReference type="RefSeq" id="WP_173967156.1">
    <property type="nucleotide sequence ID" value="NZ_BOVI01000015.1"/>
</dbReference>
<evidence type="ECO:0000256" key="5">
    <source>
        <dbReference type="ARBA" id="ARBA00022777"/>
    </source>
</evidence>
<dbReference type="SUPFAM" id="SSF55874">
    <property type="entry name" value="ATPase domain of HSP90 chaperone/DNA topoisomerase II/histidine kinase"/>
    <property type="match status" value="1"/>
</dbReference>
<dbReference type="SMART" id="SM00387">
    <property type="entry name" value="HATPase_c"/>
    <property type="match status" value="1"/>
</dbReference>
<dbReference type="SMART" id="SM00388">
    <property type="entry name" value="HisKA"/>
    <property type="match status" value="1"/>
</dbReference>
<dbReference type="SUPFAM" id="SSF47384">
    <property type="entry name" value="Homodimeric domain of signal transducing histidine kinase"/>
    <property type="match status" value="1"/>
</dbReference>
<keyword evidence="6" id="KW-0812">Transmembrane</keyword>
<dbReference type="InterPro" id="IPR036890">
    <property type="entry name" value="HATPase_C_sf"/>
</dbReference>
<keyword evidence="9" id="KW-1185">Reference proteome</keyword>
<sequence>MTRFFFQRISLYFKKPKIEHRKLVHYTLLACIIFLQIIVVIIWYNEKVNETKLSKAEDEISSSNMISQYTNKVNNSIINSQEYFNNYISYKDEVSLEKYSASLQEMSSLIDSLSVVTKDNKEFEKILIKKNKTETDILDLKSSIDSIINKQITPNPYDVSKLFKFNKFEFNTILDNIKISSSTKTDSVQRRGLFSRLGNALAGKQDVQKEWSNVIVTMKYKEKITSGSIEEQIMNIFLTTSKYYENEFNNLKKSFFSLRDKDLKLIDLNNQLLYLSQNVLPNYSNSVNILQANSQKNLQDQYKSNRIVRNYTIVILILLMFIISIVLLSFTRMAFEYEKRLTTAQNQIRQSLNFKNRIMGMISHEIRSPLNIISIYNKKVSARVKDIEMKETFKSIQFTINSLLLLSNQVLEYSKDENHKPKLKNKNFYLKIEIDQIISSMISLVESKGNKIRVKSNLNSDNEIYSDAIKLHQLFYNIIGNANKFTENGLISIIINLEPISDYEVNLKVKVQDNGIGIAENDLKNIFESYYQGTVSGKVNDLGVGLGLNLCKEIIELFDGDINVVSKEDKGTEVVFNLILSQV</sequence>
<evidence type="ECO:0000256" key="1">
    <source>
        <dbReference type="ARBA" id="ARBA00000085"/>
    </source>
</evidence>